<dbReference type="PANTHER" id="PTHR10811">
    <property type="entry name" value="FRINGE-RELATED"/>
    <property type="match status" value="1"/>
</dbReference>
<dbReference type="Pfam" id="PF04646">
    <property type="entry name" value="DUF604"/>
    <property type="match status" value="1"/>
</dbReference>
<keyword evidence="2" id="KW-1185">Reference proteome</keyword>
<dbReference type="Proteomes" id="UP000316621">
    <property type="component" value="Chromosome 9"/>
</dbReference>
<dbReference type="Gramene" id="RZC77217">
    <property type="protein sequence ID" value="RZC77217"/>
    <property type="gene ID" value="C5167_001408"/>
</dbReference>
<sequence length="196" mass="22280">MPIFPASANQIDSLEKLVGAYTLDPGRILQQSICHDLQRNWSVSVSWGYTVQIYPWLVSDNVLGIAFQTFETWNGKGNEPFTFNTRPVSPEPCDRPLVYFLDKLNNGDRVRDNYRTFTSYNRLVPESGGINCNRANFRSALALHSVIVTAPRMDPVEWRKAPRRQCCEIISPMDGADNILIQISSKRCNLLSSHQM</sequence>
<gene>
    <name evidence="1" type="ORF">C5167_001408</name>
</gene>
<organism evidence="1 2">
    <name type="scientific">Papaver somniferum</name>
    <name type="common">Opium poppy</name>
    <dbReference type="NCBI Taxonomy" id="3469"/>
    <lineage>
        <taxon>Eukaryota</taxon>
        <taxon>Viridiplantae</taxon>
        <taxon>Streptophyta</taxon>
        <taxon>Embryophyta</taxon>
        <taxon>Tracheophyta</taxon>
        <taxon>Spermatophyta</taxon>
        <taxon>Magnoliopsida</taxon>
        <taxon>Ranunculales</taxon>
        <taxon>Papaveraceae</taxon>
        <taxon>Papaveroideae</taxon>
        <taxon>Papaver</taxon>
    </lineage>
</organism>
<protein>
    <submittedName>
        <fullName evidence="1">Uncharacterized protein</fullName>
    </submittedName>
</protein>
<proteinExistence type="predicted"/>
<evidence type="ECO:0000313" key="2">
    <source>
        <dbReference type="Proteomes" id="UP000316621"/>
    </source>
</evidence>
<dbReference type="AlphaFoldDB" id="A0A4Y7KWQ3"/>
<accession>A0A4Y7KWQ3</accession>
<evidence type="ECO:0000313" key="1">
    <source>
        <dbReference type="EMBL" id="RZC77217.1"/>
    </source>
</evidence>
<reference evidence="1 2" key="1">
    <citation type="journal article" date="2018" name="Science">
        <title>The opium poppy genome and morphinan production.</title>
        <authorList>
            <person name="Guo L."/>
            <person name="Winzer T."/>
            <person name="Yang X."/>
            <person name="Li Y."/>
            <person name="Ning Z."/>
            <person name="He Z."/>
            <person name="Teodor R."/>
            <person name="Lu Y."/>
            <person name="Bowser T.A."/>
            <person name="Graham I.A."/>
            <person name="Ye K."/>
        </authorList>
    </citation>
    <scope>NUCLEOTIDE SEQUENCE [LARGE SCALE GENOMIC DNA]</scope>
    <source>
        <strain evidence="2">cv. HN1</strain>
        <tissue evidence="1">Leaves</tissue>
    </source>
</reference>
<name>A0A4Y7KWQ3_PAPSO</name>
<dbReference type="STRING" id="3469.A0A4Y7KWQ3"/>
<dbReference type="EMBL" id="CM010723">
    <property type="protein sequence ID" value="RZC77217.1"/>
    <property type="molecule type" value="Genomic_DNA"/>
</dbReference>
<dbReference type="InterPro" id="IPR006740">
    <property type="entry name" value="DUF604"/>
</dbReference>
<dbReference type="OMA" id="ESHYEKE"/>